<dbReference type="Gene3D" id="3.40.630.30">
    <property type="match status" value="1"/>
</dbReference>
<keyword evidence="3" id="KW-1185">Reference proteome</keyword>
<evidence type="ECO:0000313" key="3">
    <source>
        <dbReference type="Proteomes" id="UP000515703"/>
    </source>
</evidence>
<evidence type="ECO:0000259" key="1">
    <source>
        <dbReference type="PROSITE" id="PS51186"/>
    </source>
</evidence>
<reference evidence="2 3" key="1">
    <citation type="submission" date="2020-08" db="EMBL/GenBank/DDBJ databases">
        <title>Draft genome sequencing of an Anaerocolumna strain isolated from anoxic soil subjected to BSD treatment.</title>
        <authorList>
            <person name="Uek A."/>
            <person name="Tonouchi A."/>
        </authorList>
    </citation>
    <scope>NUCLEOTIDE SEQUENCE [LARGE SCALE GENOMIC DNA]</scope>
    <source>
        <strain evidence="2 3">CTTW</strain>
    </source>
</reference>
<reference evidence="2 3" key="2">
    <citation type="submission" date="2020-08" db="EMBL/GenBank/DDBJ databases">
        <authorList>
            <person name="Ueki A."/>
            <person name="Tonouchi A."/>
        </authorList>
    </citation>
    <scope>NUCLEOTIDE SEQUENCE [LARGE SCALE GENOMIC DNA]</scope>
    <source>
        <strain evidence="2 3">CTTW</strain>
    </source>
</reference>
<protein>
    <submittedName>
        <fullName evidence="2">N-acetyltransferase</fullName>
    </submittedName>
</protein>
<dbReference type="InterPro" id="IPR000182">
    <property type="entry name" value="GNAT_dom"/>
</dbReference>
<dbReference type="PROSITE" id="PS51186">
    <property type="entry name" value="GNAT"/>
    <property type="match status" value="1"/>
</dbReference>
<proteinExistence type="predicted"/>
<evidence type="ECO:0000313" key="2">
    <source>
        <dbReference type="EMBL" id="BCJ99227.1"/>
    </source>
</evidence>
<dbReference type="GO" id="GO:0016747">
    <property type="term" value="F:acyltransferase activity, transferring groups other than amino-acyl groups"/>
    <property type="evidence" value="ECO:0007669"/>
    <property type="project" value="InterPro"/>
</dbReference>
<dbReference type="SUPFAM" id="SSF55729">
    <property type="entry name" value="Acyl-CoA N-acyltransferases (Nat)"/>
    <property type="match status" value="1"/>
</dbReference>
<dbReference type="Proteomes" id="UP000515703">
    <property type="component" value="Chromosome"/>
</dbReference>
<gene>
    <name evidence="2" type="ORF">bsdcttw_22680</name>
</gene>
<organism evidence="2 3">
    <name type="scientific">Anaerocolumna chitinilytica</name>
    <dbReference type="NCBI Taxonomy" id="1727145"/>
    <lineage>
        <taxon>Bacteria</taxon>
        <taxon>Bacillati</taxon>
        <taxon>Bacillota</taxon>
        <taxon>Clostridia</taxon>
        <taxon>Lachnospirales</taxon>
        <taxon>Lachnospiraceae</taxon>
        <taxon>Anaerocolumna</taxon>
    </lineage>
</organism>
<dbReference type="InterPro" id="IPR051531">
    <property type="entry name" value="N-acetyltransferase"/>
</dbReference>
<dbReference type="Pfam" id="PF13302">
    <property type="entry name" value="Acetyltransf_3"/>
    <property type="match status" value="1"/>
</dbReference>
<dbReference type="KEGG" id="acht:bsdcttw_22680"/>
<sequence length="186" mass="21398">MEIINPVIKFADIFHNLSDDIISFQELDIKNTDEIHSYTSDVDVSRYIGWRLMLHREETYEHIETMLKREAAGTHLYASVVLKETGAVIGTVMLFDFHFDTSIAEIGYVFHKDYWGKGYGTRSVALICEFAEHKLKLKRLTASVVDENISSARILIKNSFLLEERVKGEYQIDGRTCDKLVLCKSL</sequence>
<name>A0A7I8DNE5_9FIRM</name>
<dbReference type="AlphaFoldDB" id="A0A7I8DNE5"/>
<feature type="domain" description="N-acetyltransferase" evidence="1">
    <location>
        <begin position="33"/>
        <end position="186"/>
    </location>
</feature>
<dbReference type="CDD" id="cd04301">
    <property type="entry name" value="NAT_SF"/>
    <property type="match status" value="1"/>
</dbReference>
<dbReference type="PANTHER" id="PTHR43792">
    <property type="entry name" value="GNAT FAMILY, PUTATIVE (AFU_ORTHOLOGUE AFUA_3G00765)-RELATED-RELATED"/>
    <property type="match status" value="1"/>
</dbReference>
<dbReference type="RefSeq" id="WP_185259498.1">
    <property type="nucleotide sequence ID" value="NZ_AP023368.1"/>
</dbReference>
<dbReference type="InterPro" id="IPR016181">
    <property type="entry name" value="Acyl_CoA_acyltransferase"/>
</dbReference>
<dbReference type="EMBL" id="AP023368">
    <property type="protein sequence ID" value="BCJ99227.1"/>
    <property type="molecule type" value="Genomic_DNA"/>
</dbReference>
<accession>A0A7I8DNE5</accession>
<keyword evidence="2" id="KW-0808">Transferase</keyword>